<evidence type="ECO:0000313" key="3">
    <source>
        <dbReference type="EMBL" id="GAQ88093.1"/>
    </source>
</evidence>
<dbReference type="GO" id="GO:0033354">
    <property type="term" value="P:chlorophyll cycle"/>
    <property type="evidence" value="ECO:0000318"/>
    <property type="project" value="GO_Central"/>
</dbReference>
<proteinExistence type="predicted"/>
<feature type="domain" description="Coenzyme F420 hydrogenase/dehydrogenase beta subunit C-terminal" evidence="2">
    <location>
        <begin position="246"/>
        <end position="399"/>
    </location>
</feature>
<protein>
    <submittedName>
        <fullName evidence="3">7-hydroxymethyl chlorophyll a reductase</fullName>
    </submittedName>
</protein>
<dbReference type="InterPro" id="IPR045220">
    <property type="entry name" value="FRHB/FDHB/HCAR-like"/>
</dbReference>
<evidence type="ECO:0000313" key="4">
    <source>
        <dbReference type="Proteomes" id="UP000054558"/>
    </source>
</evidence>
<dbReference type="Pfam" id="PF04422">
    <property type="entry name" value="FrhB_FdhB_N"/>
    <property type="match status" value="1"/>
</dbReference>
<dbReference type="PANTHER" id="PTHR31332">
    <property type="entry name" value="7-HYDROXYMETHYL CHLOROPHYLL A REDUCTASE, CHLOROPLASTIC"/>
    <property type="match status" value="1"/>
</dbReference>
<dbReference type="AlphaFoldDB" id="A0A1Y1IBY6"/>
<name>A0A1Y1IBY6_KLENI</name>
<dbReference type="OrthoDB" id="191568at2759"/>
<feature type="domain" description="Coenzyme F420 hydrogenase/dehydrogenase beta subunit N-terminal" evidence="1">
    <location>
        <begin position="162"/>
        <end position="237"/>
    </location>
</feature>
<evidence type="ECO:0000259" key="2">
    <source>
        <dbReference type="Pfam" id="PF04432"/>
    </source>
</evidence>
<dbReference type="InterPro" id="IPR007525">
    <property type="entry name" value="FrhB_FdhB_C"/>
</dbReference>
<gene>
    <name evidence="3" type="ORF">KFL_003990100</name>
</gene>
<dbReference type="STRING" id="105231.A0A1Y1IBY6"/>
<accession>A0A1Y1IBY6</accession>
<keyword evidence="4" id="KW-1185">Reference proteome</keyword>
<dbReference type="Pfam" id="PF04432">
    <property type="entry name" value="FrhB_FdhB_C"/>
    <property type="match status" value="1"/>
</dbReference>
<dbReference type="OMA" id="WTGIVST"/>
<dbReference type="Proteomes" id="UP000054558">
    <property type="component" value="Unassembled WGS sequence"/>
</dbReference>
<dbReference type="PANTHER" id="PTHR31332:SF0">
    <property type="entry name" value="7-HYDROXYMETHYL CHLOROPHYLL A REDUCTASE, CHLOROPLASTIC"/>
    <property type="match status" value="1"/>
</dbReference>
<dbReference type="GO" id="GO:0009507">
    <property type="term" value="C:chloroplast"/>
    <property type="evidence" value="ECO:0000318"/>
    <property type="project" value="GO_Central"/>
</dbReference>
<reference evidence="3 4" key="1">
    <citation type="journal article" date="2014" name="Nat. Commun.">
        <title>Klebsormidium flaccidum genome reveals primary factors for plant terrestrial adaptation.</title>
        <authorList>
            <person name="Hori K."/>
            <person name="Maruyama F."/>
            <person name="Fujisawa T."/>
            <person name="Togashi T."/>
            <person name="Yamamoto N."/>
            <person name="Seo M."/>
            <person name="Sato S."/>
            <person name="Yamada T."/>
            <person name="Mori H."/>
            <person name="Tajima N."/>
            <person name="Moriyama T."/>
            <person name="Ikeuchi M."/>
            <person name="Watanabe M."/>
            <person name="Wada H."/>
            <person name="Kobayashi K."/>
            <person name="Saito M."/>
            <person name="Masuda T."/>
            <person name="Sasaki-Sekimoto Y."/>
            <person name="Mashiguchi K."/>
            <person name="Awai K."/>
            <person name="Shimojima M."/>
            <person name="Masuda S."/>
            <person name="Iwai M."/>
            <person name="Nobusawa T."/>
            <person name="Narise T."/>
            <person name="Kondo S."/>
            <person name="Saito H."/>
            <person name="Sato R."/>
            <person name="Murakawa M."/>
            <person name="Ihara Y."/>
            <person name="Oshima-Yamada Y."/>
            <person name="Ohtaka K."/>
            <person name="Satoh M."/>
            <person name="Sonobe K."/>
            <person name="Ishii M."/>
            <person name="Ohtani R."/>
            <person name="Kanamori-Sato M."/>
            <person name="Honoki R."/>
            <person name="Miyazaki D."/>
            <person name="Mochizuki H."/>
            <person name="Umetsu J."/>
            <person name="Higashi K."/>
            <person name="Shibata D."/>
            <person name="Kamiya Y."/>
            <person name="Sato N."/>
            <person name="Nakamura Y."/>
            <person name="Tabata S."/>
            <person name="Ida S."/>
            <person name="Kurokawa K."/>
            <person name="Ohta H."/>
        </authorList>
    </citation>
    <scope>NUCLEOTIDE SEQUENCE [LARGE SCALE GENOMIC DNA]</scope>
    <source>
        <strain evidence="3 4">NIES-2285</strain>
    </source>
</reference>
<organism evidence="3 4">
    <name type="scientific">Klebsormidium nitens</name>
    <name type="common">Green alga</name>
    <name type="synonym">Ulothrix nitens</name>
    <dbReference type="NCBI Taxonomy" id="105231"/>
    <lineage>
        <taxon>Eukaryota</taxon>
        <taxon>Viridiplantae</taxon>
        <taxon>Streptophyta</taxon>
        <taxon>Klebsormidiophyceae</taxon>
        <taxon>Klebsormidiales</taxon>
        <taxon>Klebsormidiaceae</taxon>
        <taxon>Klebsormidium</taxon>
    </lineage>
</organism>
<evidence type="ECO:0000259" key="1">
    <source>
        <dbReference type="Pfam" id="PF04422"/>
    </source>
</evidence>
<sequence>MSLRVTSPALSTRSCGGWQSSTFGDSASCIEAKNVCLVPSFTKRLAGSFTGTEKAQRFAARTYSGPLRTIAAVADAAADAPAKQRSWREKARPIQPGSAYPAKEHCSNCGLCDTYYVAHVKDACAFLGDGMSRVEDLEPRVHGRGRDPDSLDDAHFGVHKEMLYAKKTNPIEGAQWTGIVTGIAMEMLRSGKVDAVVCVQSDPEDRFKPKPVLARTPEEVLAARGVKPTLSPNLNVLALVEAAGVKRLLFCGVGCQVQALRSVEQHLGLEKLYVLGTNCVDNGPRAGLEKFLNAASDEPETVLHYEFMQDYKVHLKHLDGRNEEVPYFCLPADDLKDVIAPSCYTCFDYTNGLADLVVGYMGVPKSEGVPMTRHPQYVTVRNDRGAEMLDLVRNQLEITPTVSSGDRKSFVLETVKADDKATIGLETTVPAPLFIGNAIAWVLDKIGPKGLEFGRYSIDYHFIRNYLYVVRTWGPKRAAQHIPAYAQRLVNMYNKKGEIDRILDEGALAMEFKKQIEGRPKREPKAIWEKLYGVQEDFGYTEDGATRHRNELLSLALAYGVVTLVLKYLFDSGFIHP</sequence>
<dbReference type="EMBL" id="DF237348">
    <property type="protein sequence ID" value="GAQ88093.1"/>
    <property type="molecule type" value="Genomic_DNA"/>
</dbReference>
<dbReference type="InterPro" id="IPR007516">
    <property type="entry name" value="Co_F420_Hydgase/DH_bsu_N"/>
</dbReference>
<dbReference type="GO" id="GO:0090415">
    <property type="term" value="F:7-hydroxymethyl chlorophyll a reductase activity"/>
    <property type="evidence" value="ECO:0000318"/>
    <property type="project" value="GO_Central"/>
</dbReference>